<feature type="chain" id="PRO_5015059846" description="Secreted protein" evidence="2">
    <location>
        <begin position="19"/>
        <end position="67"/>
    </location>
</feature>
<dbReference type="Proteomes" id="UP000078550">
    <property type="component" value="Unassembled WGS sequence"/>
</dbReference>
<evidence type="ECO:0000256" key="1">
    <source>
        <dbReference type="SAM" id="MobiDB-lite"/>
    </source>
</evidence>
<evidence type="ECO:0000313" key="4">
    <source>
        <dbReference type="EMBL" id="SBT31769.1"/>
    </source>
</evidence>
<evidence type="ECO:0000313" key="5">
    <source>
        <dbReference type="Proteomes" id="UP000078550"/>
    </source>
</evidence>
<name>A0A1A8YHZ9_PLAOA</name>
<sequence>MNCLGVLLSFFFFHFSSSVTAKWREQTEEQNGEAKTRKKSTSISSLLKYENGEHDNDAERKSERATK</sequence>
<evidence type="ECO:0000313" key="3">
    <source>
        <dbReference type="EMBL" id="SBT31182.1"/>
    </source>
</evidence>
<feature type="compositionally biased region" description="Basic and acidic residues" evidence="1">
    <location>
        <begin position="26"/>
        <end position="35"/>
    </location>
</feature>
<keyword evidence="2" id="KW-0732">Signal</keyword>
<reference evidence="3" key="1">
    <citation type="submission" date="2016-05" db="EMBL/GenBank/DDBJ databases">
        <authorList>
            <person name="Lavstsen T."/>
            <person name="Jespersen J.S."/>
        </authorList>
    </citation>
    <scope>NUCLEOTIDE SEQUENCE [LARGE SCALE GENOMIC DNA]</scope>
</reference>
<dbReference type="EMBL" id="FLRE01000024">
    <property type="protein sequence ID" value="SBT31769.1"/>
    <property type="molecule type" value="Genomic_DNA"/>
</dbReference>
<proteinExistence type="predicted"/>
<feature type="compositionally biased region" description="Basic and acidic residues" evidence="1">
    <location>
        <begin position="50"/>
        <end position="67"/>
    </location>
</feature>
<accession>A0A1A8YHZ9</accession>
<organism evidence="3 6">
    <name type="scientific">Plasmodium ovale wallikeri</name>
    <dbReference type="NCBI Taxonomy" id="864142"/>
    <lineage>
        <taxon>Eukaryota</taxon>
        <taxon>Sar</taxon>
        <taxon>Alveolata</taxon>
        <taxon>Apicomplexa</taxon>
        <taxon>Aconoidasida</taxon>
        <taxon>Haemosporida</taxon>
        <taxon>Plasmodiidae</taxon>
        <taxon>Plasmodium</taxon>
        <taxon>Plasmodium (Plasmodium)</taxon>
    </lineage>
</organism>
<keyword evidence="6" id="KW-1185">Reference proteome</keyword>
<dbReference type="Proteomes" id="UP000078555">
    <property type="component" value="Unassembled WGS sequence"/>
</dbReference>
<dbReference type="EMBL" id="FLRD01000012">
    <property type="protein sequence ID" value="SBT31182.1"/>
    <property type="molecule type" value="Genomic_DNA"/>
</dbReference>
<feature type="signal peptide" evidence="2">
    <location>
        <begin position="1"/>
        <end position="18"/>
    </location>
</feature>
<reference evidence="5 6" key="2">
    <citation type="submission" date="2016-05" db="EMBL/GenBank/DDBJ databases">
        <authorList>
            <person name="Naeem Raeece"/>
        </authorList>
    </citation>
    <scope>NUCLEOTIDE SEQUENCE [LARGE SCALE GENOMIC DNA]</scope>
</reference>
<evidence type="ECO:0000313" key="6">
    <source>
        <dbReference type="Proteomes" id="UP000078555"/>
    </source>
</evidence>
<gene>
    <name evidence="3" type="ORF">POVWA1_005850</name>
    <name evidence="4" type="ORF">POVWA2_005930</name>
</gene>
<evidence type="ECO:0008006" key="7">
    <source>
        <dbReference type="Google" id="ProtNLM"/>
    </source>
</evidence>
<protein>
    <recommendedName>
        <fullName evidence="7">Secreted protein</fullName>
    </recommendedName>
</protein>
<dbReference type="AlphaFoldDB" id="A0A1A8YHZ9"/>
<evidence type="ECO:0000256" key="2">
    <source>
        <dbReference type="SAM" id="SignalP"/>
    </source>
</evidence>
<feature type="region of interest" description="Disordered" evidence="1">
    <location>
        <begin position="26"/>
        <end position="67"/>
    </location>
</feature>